<keyword evidence="1" id="KW-0812">Transmembrane</keyword>
<organism evidence="2 3">
    <name type="scientific">Streptomyces fuscus</name>
    <dbReference type="NCBI Taxonomy" id="3048495"/>
    <lineage>
        <taxon>Bacteria</taxon>
        <taxon>Bacillati</taxon>
        <taxon>Actinomycetota</taxon>
        <taxon>Actinomycetes</taxon>
        <taxon>Kitasatosporales</taxon>
        <taxon>Streptomycetaceae</taxon>
        <taxon>Streptomyces</taxon>
    </lineage>
</organism>
<feature type="transmembrane region" description="Helical" evidence="1">
    <location>
        <begin position="82"/>
        <end position="102"/>
    </location>
</feature>
<protein>
    <submittedName>
        <fullName evidence="2">ABC transporter</fullName>
    </submittedName>
</protein>
<feature type="transmembrane region" description="Helical" evidence="1">
    <location>
        <begin position="12"/>
        <end position="34"/>
    </location>
</feature>
<comment type="caution">
    <text evidence="2">The sequence shown here is derived from an EMBL/GenBank/DDBJ whole genome shotgun (WGS) entry which is preliminary data.</text>
</comment>
<accession>A0ABT7J3E1</accession>
<evidence type="ECO:0000256" key="1">
    <source>
        <dbReference type="SAM" id="Phobius"/>
    </source>
</evidence>
<dbReference type="EMBL" id="JASJUS010000019">
    <property type="protein sequence ID" value="MDL2078911.1"/>
    <property type="molecule type" value="Genomic_DNA"/>
</dbReference>
<dbReference type="RefSeq" id="WP_285434202.1">
    <property type="nucleotide sequence ID" value="NZ_JASJUS010000019.1"/>
</dbReference>
<proteinExistence type="predicted"/>
<keyword evidence="1" id="KW-1133">Transmembrane helix</keyword>
<reference evidence="2 3" key="1">
    <citation type="submission" date="2023-05" db="EMBL/GenBank/DDBJ databases">
        <title>Streptomyces fuscus sp. nov., a brown-black pigment producing actinomyces isolated from dry sand of Sea duck farm.</title>
        <authorList>
            <person name="Xie J."/>
            <person name="Shen N."/>
        </authorList>
    </citation>
    <scope>NUCLEOTIDE SEQUENCE [LARGE SCALE GENOMIC DNA]</scope>
    <source>
        <strain evidence="2 3">GXMU-J15</strain>
    </source>
</reference>
<dbReference type="Proteomes" id="UP001241926">
    <property type="component" value="Unassembled WGS sequence"/>
</dbReference>
<gene>
    <name evidence="2" type="ORF">QNN03_20970</name>
</gene>
<keyword evidence="3" id="KW-1185">Reference proteome</keyword>
<feature type="transmembrane region" description="Helical" evidence="1">
    <location>
        <begin position="142"/>
        <end position="161"/>
    </location>
</feature>
<name>A0ABT7J3E1_9ACTN</name>
<feature type="transmembrane region" description="Helical" evidence="1">
    <location>
        <begin position="114"/>
        <end position="133"/>
    </location>
</feature>
<feature type="transmembrane region" description="Helical" evidence="1">
    <location>
        <begin position="181"/>
        <end position="198"/>
    </location>
</feature>
<sequence>MAELIPAVWRTLPWRALGSGAAMGLLIAGTTRVWEEHYNPWLALNTLRASALAFALGLAFLLDDPARHTTATVPTPRPLRQALRLAVVAPFAALSWIAAILLVPTGLRPPLGPVTLEAITAGVLALALGAAWIRRSQEPEPGVSIAVALLTLAVLALLLIPEDWTLFVDPDDPRWADSHERWWGVLAAAVTLAAVWAREPLGRRGYRRSGA</sequence>
<keyword evidence="1" id="KW-0472">Membrane</keyword>
<evidence type="ECO:0000313" key="3">
    <source>
        <dbReference type="Proteomes" id="UP001241926"/>
    </source>
</evidence>
<feature type="transmembrane region" description="Helical" evidence="1">
    <location>
        <begin position="40"/>
        <end position="62"/>
    </location>
</feature>
<evidence type="ECO:0000313" key="2">
    <source>
        <dbReference type="EMBL" id="MDL2078911.1"/>
    </source>
</evidence>